<sequence length="145" mass="15060">MSDRPVSVSTGAVPYTVSIHDGRHSWSGDTQPANGGADAGPDPESQVLGALGACTAITVSMVAARKQWPLTAVHVHLHYTQRGAAGTRITRQVELEGTLDDAQRARLLEVADKCPIHRLLTGEVRIETALQGDGDGDASAAAAGV</sequence>
<feature type="region of interest" description="Disordered" evidence="1">
    <location>
        <begin position="19"/>
        <end position="43"/>
    </location>
</feature>
<evidence type="ECO:0000256" key="1">
    <source>
        <dbReference type="SAM" id="MobiDB-lite"/>
    </source>
</evidence>
<protein>
    <submittedName>
        <fullName evidence="2">Redox protein</fullName>
    </submittedName>
</protein>
<gene>
    <name evidence="2" type="ORF">FHR65_001404</name>
</gene>
<organism evidence="2">
    <name type="scientific">Xanthomonas arboricola</name>
    <dbReference type="NCBI Taxonomy" id="56448"/>
    <lineage>
        <taxon>Bacteria</taxon>
        <taxon>Pseudomonadati</taxon>
        <taxon>Pseudomonadota</taxon>
        <taxon>Gammaproteobacteria</taxon>
        <taxon>Lysobacterales</taxon>
        <taxon>Lysobacteraceae</taxon>
        <taxon>Xanthomonas</taxon>
    </lineage>
</organism>
<evidence type="ECO:0000313" key="2">
    <source>
        <dbReference type="EMBL" id="MBB5669864.1"/>
    </source>
</evidence>
<dbReference type="Proteomes" id="UP000528595">
    <property type="component" value="Unassembled WGS sequence"/>
</dbReference>
<dbReference type="PANTHER" id="PTHR39624">
    <property type="entry name" value="PROTEIN INVOLVED IN RIMO-MEDIATED BETA-METHYLTHIOLATION OF RIBOSOMAL PROTEIN S12 YCAO"/>
    <property type="match status" value="1"/>
</dbReference>
<dbReference type="InterPro" id="IPR015946">
    <property type="entry name" value="KH_dom-like_a/b"/>
</dbReference>
<dbReference type="EMBL" id="JACIIQ010000004">
    <property type="protein sequence ID" value="MBB5669864.1"/>
    <property type="molecule type" value="Genomic_DNA"/>
</dbReference>
<accession>A0AB73GXF0</accession>
<name>A0AB73GXF0_9XANT</name>
<dbReference type="SUPFAM" id="SSF82784">
    <property type="entry name" value="OsmC-like"/>
    <property type="match status" value="1"/>
</dbReference>
<dbReference type="RefSeq" id="WP_104609055.1">
    <property type="nucleotide sequence ID" value="NZ_JACHNQ010000002.1"/>
</dbReference>
<dbReference type="Pfam" id="PF02566">
    <property type="entry name" value="OsmC"/>
    <property type="match status" value="1"/>
</dbReference>
<comment type="caution">
    <text evidence="2">The sequence shown here is derived from an EMBL/GenBank/DDBJ whole genome shotgun (WGS) entry which is preliminary data.</text>
</comment>
<dbReference type="Gene3D" id="3.30.300.20">
    <property type="match status" value="1"/>
</dbReference>
<reference evidence="2" key="1">
    <citation type="submission" date="2020-08" db="EMBL/GenBank/DDBJ databases">
        <title>Studying the diversity of plant-associated saprophytic bacteria and their role in host health and plant-pathogen interactions.</title>
        <authorList>
            <person name="Potnis N."/>
        </authorList>
    </citation>
    <scope>NUCLEOTIDE SEQUENCE</scope>
    <source>
        <strain evidence="2">F21</strain>
    </source>
</reference>
<dbReference type="AlphaFoldDB" id="A0AB73GXF0"/>
<dbReference type="InterPro" id="IPR003718">
    <property type="entry name" value="OsmC/Ohr_fam"/>
</dbReference>
<proteinExistence type="predicted"/>
<dbReference type="InterPro" id="IPR036102">
    <property type="entry name" value="OsmC/Ohrsf"/>
</dbReference>
<dbReference type="PANTHER" id="PTHR39624:SF2">
    <property type="entry name" value="OSMC-LIKE PROTEIN"/>
    <property type="match status" value="1"/>
</dbReference>